<keyword evidence="4" id="KW-1185">Reference proteome</keyword>
<dbReference type="RefSeq" id="WP_018383551.1">
    <property type="nucleotide sequence ID" value="NZ_LLZU01000005.1"/>
</dbReference>
<gene>
    <name evidence="3" type="ORF">AQ490_13850</name>
</gene>
<feature type="region of interest" description="Disordered" evidence="1">
    <location>
        <begin position="74"/>
        <end position="108"/>
    </location>
</feature>
<evidence type="ECO:0000313" key="4">
    <source>
        <dbReference type="Proteomes" id="UP000050867"/>
    </source>
</evidence>
<sequence>MRDEHGSASQSGPTHRPQRPVPGLRTARDAARTADTVQDVARSARSLTSGGPVTARGLLALQRTAGNSAAVRALQRARAADEPPGTPRPDAGVHDVLRSPGRPLDPRLRGEMESRLGADFSDVTVHTGTAARSSAREIGARAYTSGDHVVLGEGGSDPHTLAHELVHVIQQRRGPVAGADTGTGLRLSDPGDRFEREAERVARAALAPAVPSPVLADTAVSRATRPAGHAAPVQRRVRAQVIARDEGGEVRVEDLVTAGRPDSPHPGGTEGDHTTAFVVLTQAVKRAITGKDAVSAGAEIRRLHQEARKLPGAGLVGNLPRDGKHRRLLDEASAELAELDGELDRGADGGWDMVRLQSLISAYLQYRGLLPLSTLNTKSTKQGTFGKGTGESHRTAGLSRYANGEDVAEEELRDEVLALMDHKGIVRFAAEEDAGKAATMAPGTRGDESSEARLDTIVRQHVDSVEHAYPGVVEAAWGSSDEAVNALVGELRRRTQERAEDEVDDAREQIIRLRKAYPRNDELIEAYADVLRSHGQEPPEEEQEVLGRGARRAVRTAKELIRSPKKLGKSLADKAKKLTAHGAKGRTARDDAHDGGGQPASDRAEGARGTTTAKEPRSKIATQLLIDDGGKITAVLSGGRAASPFSGTQGAHTTAWVVHLDVVRARLKGKDVSAAIAELPALVTHVRDTQERLEGISPEESEIAEELEALSLTADAAAAPRGGMDARRQALTERAEREMDRLVAAAQEARKEGRPTDVLALALQQAVGAVLERVNVIPGITRAGGSKDGAAEGSHRGVLLATGRTPEEYAEALFGMLDIKENEPAENRELLMANHLAMVQEAYPRACAAAGLAPGTDPGAALEKYDSARRKGKKKADDDDYA</sequence>
<dbReference type="EMBL" id="LLZU01000005">
    <property type="protein sequence ID" value="KRV50203.1"/>
    <property type="molecule type" value="Genomic_DNA"/>
</dbReference>
<accession>A0A0T6LVS0</accession>
<dbReference type="STRING" id="76728.AQ490_13850"/>
<dbReference type="AlphaFoldDB" id="A0A0T6LVS0"/>
<reference evidence="3 4" key="1">
    <citation type="submission" date="2015-10" db="EMBL/GenBank/DDBJ databases">
        <title>Draft genome sequence of pyrrolomycin-producing Streptomyces vitaminophilus.</title>
        <authorList>
            <person name="Graham D.E."/>
            <person name="Mahan K.M."/>
            <person name="Klingeman D.M."/>
            <person name="Hettich R.L."/>
            <person name="Parry R.J."/>
        </authorList>
    </citation>
    <scope>NUCLEOTIDE SEQUENCE [LARGE SCALE GENOMIC DNA]</scope>
    <source>
        <strain evidence="3 4">ATCC 31673</strain>
    </source>
</reference>
<organism evidence="3 4">
    <name type="scientific">Wenjunlia vitaminophila</name>
    <name type="common">Streptomyces vitaminophilus</name>
    <dbReference type="NCBI Taxonomy" id="76728"/>
    <lineage>
        <taxon>Bacteria</taxon>
        <taxon>Bacillati</taxon>
        <taxon>Actinomycetota</taxon>
        <taxon>Actinomycetes</taxon>
        <taxon>Kitasatosporales</taxon>
        <taxon>Streptomycetaceae</taxon>
        <taxon>Wenjunlia</taxon>
    </lineage>
</organism>
<dbReference type="InterPro" id="IPR025295">
    <property type="entry name" value="eCIS_core_dom"/>
</dbReference>
<evidence type="ECO:0000313" key="3">
    <source>
        <dbReference type="EMBL" id="KRV50203.1"/>
    </source>
</evidence>
<proteinExistence type="predicted"/>
<dbReference type="eggNOG" id="COG3409">
    <property type="taxonomic scope" value="Bacteria"/>
</dbReference>
<dbReference type="Pfam" id="PF13699">
    <property type="entry name" value="eCIS_core"/>
    <property type="match status" value="1"/>
</dbReference>
<evidence type="ECO:0000259" key="2">
    <source>
        <dbReference type="Pfam" id="PF13699"/>
    </source>
</evidence>
<feature type="compositionally biased region" description="Basic residues" evidence="1">
    <location>
        <begin position="577"/>
        <end position="586"/>
    </location>
</feature>
<feature type="region of interest" description="Disordered" evidence="1">
    <location>
        <begin position="1"/>
        <end position="54"/>
    </location>
</feature>
<feature type="region of interest" description="Disordered" evidence="1">
    <location>
        <begin position="577"/>
        <end position="616"/>
    </location>
</feature>
<feature type="region of interest" description="Disordered" evidence="1">
    <location>
        <begin position="854"/>
        <end position="882"/>
    </location>
</feature>
<protein>
    <recommendedName>
        <fullName evidence="2">eCIS core domain-containing protein</fullName>
    </recommendedName>
</protein>
<evidence type="ECO:0000256" key="1">
    <source>
        <dbReference type="SAM" id="MobiDB-lite"/>
    </source>
</evidence>
<name>A0A0T6LVS0_WENVI</name>
<feature type="domain" description="eCIS core" evidence="2">
    <location>
        <begin position="103"/>
        <end position="174"/>
    </location>
</feature>
<comment type="caution">
    <text evidence="3">The sequence shown here is derived from an EMBL/GenBank/DDBJ whole genome shotgun (WGS) entry which is preliminary data.</text>
</comment>
<dbReference type="Proteomes" id="UP000050867">
    <property type="component" value="Unassembled WGS sequence"/>
</dbReference>